<feature type="domain" description="DUF6535" evidence="2">
    <location>
        <begin position="123"/>
        <end position="151"/>
    </location>
</feature>
<dbReference type="Proteomes" id="UP000053593">
    <property type="component" value="Unassembled WGS sequence"/>
</dbReference>
<feature type="compositionally biased region" description="Basic and acidic residues" evidence="1">
    <location>
        <begin position="62"/>
        <end position="81"/>
    </location>
</feature>
<protein>
    <recommendedName>
        <fullName evidence="2">DUF6535 domain-containing protein</fullName>
    </recommendedName>
</protein>
<organism evidence="3 4">
    <name type="scientific">Collybiopsis luxurians FD-317 M1</name>
    <dbReference type="NCBI Taxonomy" id="944289"/>
    <lineage>
        <taxon>Eukaryota</taxon>
        <taxon>Fungi</taxon>
        <taxon>Dikarya</taxon>
        <taxon>Basidiomycota</taxon>
        <taxon>Agaricomycotina</taxon>
        <taxon>Agaricomycetes</taxon>
        <taxon>Agaricomycetidae</taxon>
        <taxon>Agaricales</taxon>
        <taxon>Marasmiineae</taxon>
        <taxon>Omphalotaceae</taxon>
        <taxon>Collybiopsis</taxon>
        <taxon>Collybiopsis luxurians</taxon>
    </lineage>
</organism>
<proteinExistence type="predicted"/>
<evidence type="ECO:0000313" key="4">
    <source>
        <dbReference type="Proteomes" id="UP000053593"/>
    </source>
</evidence>
<keyword evidence="4" id="KW-1185">Reference proteome</keyword>
<dbReference type="EMBL" id="KN834794">
    <property type="protein sequence ID" value="KIK56857.1"/>
    <property type="molecule type" value="Genomic_DNA"/>
</dbReference>
<name>A0A0D0CFH6_9AGAR</name>
<accession>A0A0D0CFH6</accession>
<evidence type="ECO:0000313" key="3">
    <source>
        <dbReference type="EMBL" id="KIK56857.1"/>
    </source>
</evidence>
<gene>
    <name evidence="3" type="ORF">GYMLUDRAFT_775099</name>
</gene>
<evidence type="ECO:0000259" key="2">
    <source>
        <dbReference type="Pfam" id="PF20153"/>
    </source>
</evidence>
<dbReference type="InterPro" id="IPR045338">
    <property type="entry name" value="DUF6535"/>
</dbReference>
<dbReference type="HOGENOM" id="CLU_1722583_0_0_1"/>
<dbReference type="AlphaFoldDB" id="A0A0D0CFH6"/>
<feature type="region of interest" description="Disordered" evidence="1">
    <location>
        <begin position="54"/>
        <end position="81"/>
    </location>
</feature>
<reference evidence="3 4" key="1">
    <citation type="submission" date="2014-04" db="EMBL/GenBank/DDBJ databases">
        <title>Evolutionary Origins and Diversification of the Mycorrhizal Mutualists.</title>
        <authorList>
            <consortium name="DOE Joint Genome Institute"/>
            <consortium name="Mycorrhizal Genomics Consortium"/>
            <person name="Kohler A."/>
            <person name="Kuo A."/>
            <person name="Nagy L.G."/>
            <person name="Floudas D."/>
            <person name="Copeland A."/>
            <person name="Barry K.W."/>
            <person name="Cichocki N."/>
            <person name="Veneault-Fourrey C."/>
            <person name="LaButti K."/>
            <person name="Lindquist E.A."/>
            <person name="Lipzen A."/>
            <person name="Lundell T."/>
            <person name="Morin E."/>
            <person name="Murat C."/>
            <person name="Riley R."/>
            <person name="Ohm R."/>
            <person name="Sun H."/>
            <person name="Tunlid A."/>
            <person name="Henrissat B."/>
            <person name="Grigoriev I.V."/>
            <person name="Hibbett D.S."/>
            <person name="Martin F."/>
        </authorList>
    </citation>
    <scope>NUCLEOTIDE SEQUENCE [LARGE SCALE GENOMIC DNA]</scope>
    <source>
        <strain evidence="3 4">FD-317 M1</strain>
    </source>
</reference>
<dbReference type="Pfam" id="PF20153">
    <property type="entry name" value="DUF6535"/>
    <property type="match status" value="1"/>
</dbReference>
<evidence type="ECO:0000256" key="1">
    <source>
        <dbReference type="SAM" id="MobiDB-lite"/>
    </source>
</evidence>
<dbReference type="OrthoDB" id="3221808at2759"/>
<sequence length="152" mass="17627">MNCQPFFIFSLKLHRPTMSDQGQSHCTNNTASPSKSLWHKEHITGGMGYRAHQIPDNFAHGKGKEPMHAPEIPTKQKRDNEESRFFGIPQYQSFYTGTRTYNYSEKYAPDPLGQEIKENARVWKVYLDEAESYDDEMLKGFKDTIDSLLIFL</sequence>